<dbReference type="Pfam" id="PF13359">
    <property type="entry name" value="DDE_Tnp_4"/>
    <property type="match status" value="1"/>
</dbReference>
<dbReference type="Pfam" id="PF12776">
    <property type="entry name" value="Myb_DNA-bind_3"/>
    <property type="match status" value="1"/>
</dbReference>
<dbReference type="InterPro" id="IPR045026">
    <property type="entry name" value="LIMYB"/>
</dbReference>
<dbReference type="InterPro" id="IPR027806">
    <property type="entry name" value="HARBI1_dom"/>
</dbReference>
<reference evidence="6" key="1">
    <citation type="submission" date="2024-10" db="UniProtKB">
        <authorList>
            <consortium name="RefSeq"/>
        </authorList>
    </citation>
    <scope>NUCLEOTIDE SEQUENCE [LARGE SCALE GENOMIC DNA]</scope>
    <source>
        <strain evidence="6">cv. Zhongzhi No. 13</strain>
    </source>
</reference>
<feature type="region of interest" description="Disordered" evidence="3">
    <location>
        <begin position="177"/>
        <end position="206"/>
    </location>
</feature>
<evidence type="ECO:0000313" key="7">
    <source>
        <dbReference type="RefSeq" id="XP_011102179.1"/>
    </source>
</evidence>
<accession>A0A6I9UNG8</accession>
<dbReference type="AlphaFoldDB" id="A0A6I9UNG8"/>
<evidence type="ECO:0000313" key="6">
    <source>
        <dbReference type="Proteomes" id="UP000504604"/>
    </source>
</evidence>
<dbReference type="PANTHER" id="PTHR47584:SF14">
    <property type="entry name" value="L10-INTERACTING MYB DOMAIN-CONTAINING PROTEIN-LIKE"/>
    <property type="match status" value="1"/>
</dbReference>
<protein>
    <submittedName>
        <fullName evidence="7">Uncharacterized protein LOC105180135 isoform X2</fullName>
    </submittedName>
</protein>
<dbReference type="InterPro" id="IPR024752">
    <property type="entry name" value="Myb/SANT-like_dom"/>
</dbReference>
<evidence type="ECO:0000259" key="5">
    <source>
        <dbReference type="Pfam" id="PF13359"/>
    </source>
</evidence>
<dbReference type="PANTHER" id="PTHR47584">
    <property type="match status" value="1"/>
</dbReference>
<evidence type="ECO:0000256" key="1">
    <source>
        <dbReference type="ARBA" id="ARBA00001968"/>
    </source>
</evidence>
<dbReference type="OrthoDB" id="686198at2759"/>
<feature type="domain" description="Myb/SANT-like" evidence="4">
    <location>
        <begin position="24"/>
        <end position="117"/>
    </location>
</feature>
<reference evidence="7" key="2">
    <citation type="submission" date="2025-08" db="UniProtKB">
        <authorList>
            <consortium name="RefSeq"/>
        </authorList>
    </citation>
    <scope>IDENTIFICATION</scope>
</reference>
<gene>
    <name evidence="7" type="primary">LOC105180135</name>
</gene>
<comment type="cofactor">
    <cofactor evidence="1">
        <name>a divalent metal cation</name>
        <dbReference type="ChEBI" id="CHEBI:60240"/>
    </cofactor>
</comment>
<dbReference type="GeneID" id="105180135"/>
<organism evidence="6 7">
    <name type="scientific">Sesamum indicum</name>
    <name type="common">Oriental sesame</name>
    <name type="synonym">Sesamum orientale</name>
    <dbReference type="NCBI Taxonomy" id="4182"/>
    <lineage>
        <taxon>Eukaryota</taxon>
        <taxon>Viridiplantae</taxon>
        <taxon>Streptophyta</taxon>
        <taxon>Embryophyta</taxon>
        <taxon>Tracheophyta</taxon>
        <taxon>Spermatophyta</taxon>
        <taxon>Magnoliopsida</taxon>
        <taxon>eudicotyledons</taxon>
        <taxon>Gunneridae</taxon>
        <taxon>Pentapetalae</taxon>
        <taxon>asterids</taxon>
        <taxon>lamiids</taxon>
        <taxon>Lamiales</taxon>
        <taxon>Pedaliaceae</taxon>
        <taxon>Sesamum</taxon>
    </lineage>
</organism>
<name>A0A6I9UNG8_SESIN</name>
<dbReference type="Proteomes" id="UP000504604">
    <property type="component" value="Linkage group LG1"/>
</dbReference>
<evidence type="ECO:0000256" key="3">
    <source>
        <dbReference type="SAM" id="MobiDB-lite"/>
    </source>
</evidence>
<evidence type="ECO:0000259" key="4">
    <source>
        <dbReference type="Pfam" id="PF12776"/>
    </source>
</evidence>
<dbReference type="GO" id="GO:0046872">
    <property type="term" value="F:metal ion binding"/>
    <property type="evidence" value="ECO:0007669"/>
    <property type="project" value="UniProtKB-KW"/>
</dbReference>
<keyword evidence="6" id="KW-1185">Reference proteome</keyword>
<keyword evidence="2" id="KW-0479">Metal-binding</keyword>
<proteinExistence type="predicted"/>
<evidence type="ECO:0000256" key="2">
    <source>
        <dbReference type="ARBA" id="ARBA00022723"/>
    </source>
</evidence>
<feature type="domain" description="DDE Tnp4" evidence="5">
    <location>
        <begin position="247"/>
        <end position="309"/>
    </location>
</feature>
<dbReference type="RefSeq" id="XP_011102179.1">
    <property type="nucleotide sequence ID" value="XM_011103877.1"/>
</dbReference>
<sequence>MSRKGKEACNTSSDPKSRTDDAWWDMPQVSLLIELMYEHFKKGHLLSSTFSEQIWREIGNELSQRNKTQYIVAQLKGKANRFRMLWRKFYDLVYKRTGFGWDPTTCTVTASEDRWAEWIAANPRESGLKKKGLPHFDLCTEMFSSSVATGSHARSSAMPPVSNNDNDDVDVSYPTMATGNPLESGPEQIPTARRGRQRKGEQSDRLKRVDKCIDAITACSEVKTQKLTNVMNDNIGECHRAGVMSTSLNNRQAHSPKELFNQRHSQLRNVIERAFDVLKNRFPILKGPMPPYSLDRQRDLVIACCVIHNFIRKFGIDDQFFEHGERGEFDDLDNEANDQYRRLPQQSQQDIDTQAAFRDAMAGHLWSDRDTGNDNTD</sequence>